<accession>A0A1I7UI48</accession>
<keyword evidence="2" id="KW-1185">Reference proteome</keyword>
<feature type="domain" description="BTB" evidence="1">
    <location>
        <begin position="13"/>
        <end position="72"/>
    </location>
</feature>
<protein>
    <submittedName>
        <fullName evidence="3">BTB domain-containing protein</fullName>
    </submittedName>
</protein>
<reference evidence="3" key="1">
    <citation type="submission" date="2016-11" db="UniProtKB">
        <authorList>
            <consortium name="WormBaseParasite"/>
        </authorList>
    </citation>
    <scope>IDENTIFICATION</scope>
</reference>
<dbReference type="CDD" id="cd18186">
    <property type="entry name" value="BTB_POZ_ZBTB_KLHL-like"/>
    <property type="match status" value="1"/>
</dbReference>
<dbReference type="Gene3D" id="3.30.710.10">
    <property type="entry name" value="Potassium Channel Kv1.1, Chain A"/>
    <property type="match status" value="2"/>
</dbReference>
<dbReference type="PROSITE" id="PS50097">
    <property type="entry name" value="BTB"/>
    <property type="match status" value="2"/>
</dbReference>
<name>A0A1I7UI48_9PELO</name>
<dbReference type="Proteomes" id="UP000095282">
    <property type="component" value="Unplaced"/>
</dbReference>
<proteinExistence type="predicted"/>
<feature type="domain" description="BTB" evidence="1">
    <location>
        <begin position="98"/>
        <end position="165"/>
    </location>
</feature>
<dbReference type="PANTHER" id="PTHR22744:SF14">
    <property type="entry name" value="BTB DOMAIN-CONTAINING PROTEIN-RELATED"/>
    <property type="match status" value="1"/>
</dbReference>
<dbReference type="InterPro" id="IPR000210">
    <property type="entry name" value="BTB/POZ_dom"/>
</dbReference>
<evidence type="ECO:0000313" key="2">
    <source>
        <dbReference type="Proteomes" id="UP000095282"/>
    </source>
</evidence>
<dbReference type="SMART" id="SM00225">
    <property type="entry name" value="BTB"/>
    <property type="match status" value="2"/>
</dbReference>
<dbReference type="PANTHER" id="PTHR22744">
    <property type="entry name" value="HELIX LOOP HELIX PROTEIN 21-RELATED"/>
    <property type="match status" value="1"/>
</dbReference>
<evidence type="ECO:0000313" key="3">
    <source>
        <dbReference type="WBParaSite" id="Csp11.Scaffold629.g9564.t1"/>
    </source>
</evidence>
<dbReference type="SUPFAM" id="SSF54695">
    <property type="entry name" value="POZ domain"/>
    <property type="match status" value="2"/>
</dbReference>
<dbReference type="Pfam" id="PF00651">
    <property type="entry name" value="BTB"/>
    <property type="match status" value="2"/>
</dbReference>
<organism evidence="2 3">
    <name type="scientific">Caenorhabditis tropicalis</name>
    <dbReference type="NCBI Taxonomy" id="1561998"/>
    <lineage>
        <taxon>Eukaryota</taxon>
        <taxon>Metazoa</taxon>
        <taxon>Ecdysozoa</taxon>
        <taxon>Nematoda</taxon>
        <taxon>Chromadorea</taxon>
        <taxon>Rhabditida</taxon>
        <taxon>Rhabditina</taxon>
        <taxon>Rhabditomorpha</taxon>
        <taxon>Rhabditoidea</taxon>
        <taxon>Rhabditidae</taxon>
        <taxon>Peloderinae</taxon>
        <taxon>Caenorhabditis</taxon>
    </lineage>
</organism>
<evidence type="ECO:0000259" key="1">
    <source>
        <dbReference type="PROSITE" id="PS50097"/>
    </source>
</evidence>
<dbReference type="InterPro" id="IPR011333">
    <property type="entry name" value="SKP1/BTB/POZ_sf"/>
</dbReference>
<sequence>MNFEEVFAKSDETDVILVVDGKKLHVNKALLSDDSDYFKTLFNIDLKEFSMNGYPIEEVEFDDFGMLLSLIHGRPIIPNGEMDLKKFLEDRFTESIKTDVCLIVQGKRLYVTKAILSHHSPFFEALFNQDFKEKSMKEIKMSDVDYDEFVVFLSIFHQDPMKPTIRNAEKILVYADRFLCSIVKNYMELFLISTRMKFEDKLRIGDKYKLNDLVDNTVAQLNKNNKHLFMKSISFTSGLSDRTKNKVLMQMMKLCKC</sequence>
<dbReference type="AlphaFoldDB" id="A0A1I7UI48"/>
<dbReference type="WBParaSite" id="Csp11.Scaffold629.g9564.t1">
    <property type="protein sequence ID" value="Csp11.Scaffold629.g9564.t1"/>
    <property type="gene ID" value="Csp11.Scaffold629.g9564"/>
</dbReference>